<evidence type="ECO:0000256" key="2">
    <source>
        <dbReference type="ARBA" id="ARBA00010742"/>
    </source>
</evidence>
<dbReference type="GO" id="GO:0000160">
    <property type="term" value="P:phosphorelay signal transduction system"/>
    <property type="evidence" value="ECO:0007669"/>
    <property type="project" value="InterPro"/>
</dbReference>
<dbReference type="GO" id="GO:0042597">
    <property type="term" value="C:periplasmic space"/>
    <property type="evidence" value="ECO:0007669"/>
    <property type="project" value="UniProtKB-SubCell"/>
</dbReference>
<reference evidence="6" key="1">
    <citation type="journal article" date="2015" name="PeerJ">
        <title>First genomic representation of candidate bacterial phylum KSB3 points to enhanced environmental sensing as a trigger of wastewater bulking.</title>
        <authorList>
            <person name="Sekiguchi Y."/>
            <person name="Ohashi A."/>
            <person name="Parks D.H."/>
            <person name="Yamauchi T."/>
            <person name="Tyson G.W."/>
            <person name="Hugenholtz P."/>
        </authorList>
    </citation>
    <scope>NUCLEOTIDE SEQUENCE [LARGE SCALE GENOMIC DNA]</scope>
</reference>
<protein>
    <submittedName>
        <fullName evidence="6">Nitrate/sulfonate/bicarbonate ABC transporter substrate-binding protein</fullName>
    </submittedName>
</protein>
<dbReference type="InterPro" id="IPR001789">
    <property type="entry name" value="Sig_transdc_resp-reg_receiver"/>
</dbReference>
<sequence length="457" mass="51503">MQRHLEIWGTKDPNVSAQLALAMQRNLFHDVGLDVSYKFIESGTTMPKDILAVEQKPFAFIQTPISALLLRDKGLPVKIVAPLADIGGTQQLILHPNVQLNSPKDLEGKRIAMAQDAAIYIAISNMARDLGINLRNVEFVDLLPHQQIQAFLDGEVDAIASWEPWTTGARKFGGQMYFSGVRSEIPDMEGDVSWLVDQACLIVSEEYIQHYPEEIKAILRVLHIATNLINEQRREVVKELAWFFEVTQYELIAAMRKNLYSMKFDNLFRIGLLAFRDFLYNEGIVSRMYAEQELYDTSLLRQIAPDLVTFSAKTAQPVPVVERPSVYYRQDITLSEDTRIRFLVADDSKVVRASLAQTVEILGGEVVAEAKTGQEAIDAFFHLRPNFVTMDLSMPGMSGIDAIKRIIEFDPATNVIVISGSDMKELREEVFELGVKIFIVKPFDPLLVAEIIGLLLL</sequence>
<dbReference type="SMART" id="SM00448">
    <property type="entry name" value="REC"/>
    <property type="match status" value="1"/>
</dbReference>
<dbReference type="Gene3D" id="3.40.50.2300">
    <property type="match status" value="1"/>
</dbReference>
<evidence type="ECO:0000256" key="4">
    <source>
        <dbReference type="PROSITE-ProRule" id="PRU00169"/>
    </source>
</evidence>
<evidence type="ECO:0000256" key="1">
    <source>
        <dbReference type="ARBA" id="ARBA00004418"/>
    </source>
</evidence>
<dbReference type="Proteomes" id="UP000030700">
    <property type="component" value="Unassembled WGS sequence"/>
</dbReference>
<accession>A0A081BMW7</accession>
<feature type="modified residue" description="4-aspartylphosphate" evidence="4">
    <location>
        <position position="391"/>
    </location>
</feature>
<dbReference type="SUPFAM" id="SSF52172">
    <property type="entry name" value="CheY-like"/>
    <property type="match status" value="1"/>
</dbReference>
<evidence type="ECO:0000259" key="5">
    <source>
        <dbReference type="PROSITE" id="PS50110"/>
    </source>
</evidence>
<keyword evidence="7" id="KW-1185">Reference proteome</keyword>
<proteinExistence type="inferred from homology"/>
<dbReference type="Gene3D" id="3.40.190.10">
    <property type="entry name" value="Periplasmic binding protein-like II"/>
    <property type="match status" value="2"/>
</dbReference>
<dbReference type="InterPro" id="IPR015168">
    <property type="entry name" value="SsuA/THI5"/>
</dbReference>
<dbReference type="SUPFAM" id="SSF53850">
    <property type="entry name" value="Periplasmic binding protein-like II"/>
    <property type="match status" value="1"/>
</dbReference>
<gene>
    <name evidence="6" type="ORF">U14_02978</name>
</gene>
<keyword evidence="3" id="KW-0732">Signal</keyword>
<dbReference type="PANTHER" id="PTHR30024:SF47">
    <property type="entry name" value="TAURINE-BINDING PERIPLASMIC PROTEIN"/>
    <property type="match status" value="1"/>
</dbReference>
<dbReference type="HOGENOM" id="CLU_536048_0_0_0"/>
<dbReference type="PROSITE" id="PS50110">
    <property type="entry name" value="RESPONSE_REGULATORY"/>
    <property type="match status" value="1"/>
</dbReference>
<comment type="subcellular location">
    <subcellularLocation>
        <location evidence="1">Periplasm</location>
    </subcellularLocation>
</comment>
<dbReference type="AlphaFoldDB" id="A0A081BMW7"/>
<comment type="similarity">
    <text evidence="2">Belongs to the bacterial solute-binding protein SsuA/TauA family.</text>
</comment>
<dbReference type="InterPro" id="IPR011006">
    <property type="entry name" value="CheY-like_superfamily"/>
</dbReference>
<dbReference type="Pfam" id="PF09084">
    <property type="entry name" value="NMT1"/>
    <property type="match status" value="1"/>
</dbReference>
<dbReference type="PANTHER" id="PTHR30024">
    <property type="entry name" value="ALIPHATIC SULFONATES-BINDING PROTEIN-RELATED"/>
    <property type="match status" value="1"/>
</dbReference>
<dbReference type="Pfam" id="PF00072">
    <property type="entry name" value="Response_reg"/>
    <property type="match status" value="1"/>
</dbReference>
<name>A0A081BMW7_9BACT</name>
<dbReference type="EMBL" id="DF820457">
    <property type="protein sequence ID" value="GAK51733.1"/>
    <property type="molecule type" value="Genomic_DNA"/>
</dbReference>
<dbReference type="STRING" id="1499966.U14_02978"/>
<evidence type="ECO:0000256" key="3">
    <source>
        <dbReference type="ARBA" id="ARBA00022729"/>
    </source>
</evidence>
<feature type="domain" description="Response regulatory" evidence="5">
    <location>
        <begin position="341"/>
        <end position="456"/>
    </location>
</feature>
<keyword evidence="4" id="KW-0597">Phosphoprotein</keyword>
<evidence type="ECO:0000313" key="6">
    <source>
        <dbReference type="EMBL" id="GAK51733.1"/>
    </source>
</evidence>
<organism evidence="6">
    <name type="scientific">Candidatus Moduliflexus flocculans</name>
    <dbReference type="NCBI Taxonomy" id="1499966"/>
    <lineage>
        <taxon>Bacteria</taxon>
        <taxon>Candidatus Moduliflexota</taxon>
        <taxon>Candidatus Moduliflexia</taxon>
        <taxon>Candidatus Moduliflexales</taxon>
        <taxon>Candidatus Moduliflexaceae</taxon>
    </lineage>
</organism>
<evidence type="ECO:0000313" key="7">
    <source>
        <dbReference type="Proteomes" id="UP000030700"/>
    </source>
</evidence>